<keyword evidence="3" id="KW-1185">Reference proteome</keyword>
<evidence type="ECO:0000259" key="1">
    <source>
        <dbReference type="PROSITE" id="PS50011"/>
    </source>
</evidence>
<gene>
    <name evidence="2" type="ORF">RclHR1_00010050</name>
</gene>
<dbReference type="InterPro" id="IPR000719">
    <property type="entry name" value="Prot_kinase_dom"/>
</dbReference>
<dbReference type="SUPFAM" id="SSF56112">
    <property type="entry name" value="Protein kinase-like (PK-like)"/>
    <property type="match status" value="1"/>
</dbReference>
<dbReference type="Pfam" id="PF00069">
    <property type="entry name" value="Pkinase"/>
    <property type="match status" value="1"/>
</dbReference>
<feature type="domain" description="Protein kinase" evidence="1">
    <location>
        <begin position="34"/>
        <end position="293"/>
    </location>
</feature>
<dbReference type="SUPFAM" id="SSF81901">
    <property type="entry name" value="HCP-like"/>
    <property type="match status" value="4"/>
</dbReference>
<dbReference type="Gene3D" id="1.25.40.10">
    <property type="entry name" value="Tetratricopeptide repeat domain"/>
    <property type="match status" value="4"/>
</dbReference>
<dbReference type="AlphaFoldDB" id="A0A2Z6QQN6"/>
<dbReference type="PROSITE" id="PS50011">
    <property type="entry name" value="PROTEIN_KINASE_DOM"/>
    <property type="match status" value="1"/>
</dbReference>
<comment type="caution">
    <text evidence="2">The sequence shown here is derived from an EMBL/GenBank/DDBJ whole genome shotgun (WGS) entry which is preliminary data.</text>
</comment>
<dbReference type="SMART" id="SM00671">
    <property type="entry name" value="SEL1"/>
    <property type="match status" value="17"/>
</dbReference>
<sequence length="1076" mass="124594">MSKTAEKNSNTDDIDWLENAILENYIKYFDYTEFTNKEEINNGAFGKVFRANRKNSDTVMALKYPFNLTIKEIINELKIQREVDYHANIIRFYGISKLENKYLLVMEYADCGSLQSYLKKNFNKLEWNDKYQLALQLVNAVECLHNEEIIHSDLHAKNVLVHQNNIKLADFGLSRKIIDTCNSTDVLGVVPYVDPKYFDNIEKKSQLYKLNTKSDIYSVGVLLWQISSGYRPFYAEDAEYDANLIMDIKKGQREKVIEGTPIEYSNLYKECWDDDPNKRPTAYQVIKSLKKIISDEDNNKIENNEKLIQDTPSQSIMTDVACMLSNNSEFYLSKLIQNHFNNEYDMDILNQAKKLFLEIFDTKDSVDIVIDKLIKLLIRTQDEGNNINETKHFIDHCISLSNQTLNDIFEWLKENQTKSPYIFFLAANDNYPIAQVYLSILYEYGIGTEVDYSLAFYWIQNAVDNESTCGQLYLGDYYENGIGTVKNLNTAFNWYQSAANNNNGTALYYLGKCYELGKGVEKDEDEAFKIYTRLSEIENKYGNFQLAVCYYKGIGTKVNKLEAFELCKKTAEKNNPMAQSNLGLLYEYGEGTEKDLKNAIYWYNKAAENGNEVAQHYLGKIYILGKEVEKDEIKAFEYFKKSSEKEYLDAQFQLGYCYNYGIGIKINKIKAFEYYEKAATKGHMLAQNNLGLLYEYGEGTEKDLEKSFYWYKEAAAKDHVDAQNNLGLLYEYGEGTEKDLEKSFYWYNKAADSENEVAQYNLGQCYKLGKGVEKDENKAFEYFKKSAKKEYLDAQFCLGYCYDYGIGTEIDKTKAFESYKNAAEIGHKNGNATALYNLGKSYRLGIGVEKDKTKAFEYIKKAAENGVNNAQNYLGYLYDCGQGVEKDRKKAIYWYQKAAENGNATALYNLCEFYELGIGVEKDEIKAFEYYKISYQKGYFDIKFYLGYCYVNGIGTEVNRKKGFELYNEAVTAENDNKLALFKLGELYELGQDLDIFMNMELELIMIRKKAFELYKMAAEGGNIDAQKYLASLYEKGECTQRDIDSAIYWYKKVIENGHQEFKENLDKLLYQQGVI</sequence>
<dbReference type="InterPro" id="IPR011990">
    <property type="entry name" value="TPR-like_helical_dom_sf"/>
</dbReference>
<dbReference type="GO" id="GO:0005524">
    <property type="term" value="F:ATP binding"/>
    <property type="evidence" value="ECO:0007669"/>
    <property type="project" value="InterPro"/>
</dbReference>
<reference evidence="2 3" key="1">
    <citation type="submission" date="2017-11" db="EMBL/GenBank/DDBJ databases">
        <title>The genome of Rhizophagus clarus HR1 reveals common genetic basis of auxotrophy among arbuscular mycorrhizal fungi.</title>
        <authorList>
            <person name="Kobayashi Y."/>
        </authorList>
    </citation>
    <scope>NUCLEOTIDE SEQUENCE [LARGE SCALE GENOMIC DNA]</scope>
    <source>
        <strain evidence="2 3">HR1</strain>
    </source>
</reference>
<dbReference type="InterPro" id="IPR001245">
    <property type="entry name" value="Ser-Thr/Tyr_kinase_cat_dom"/>
</dbReference>
<dbReference type="InterPro" id="IPR011009">
    <property type="entry name" value="Kinase-like_dom_sf"/>
</dbReference>
<organism evidence="2 3">
    <name type="scientific">Rhizophagus clarus</name>
    <dbReference type="NCBI Taxonomy" id="94130"/>
    <lineage>
        <taxon>Eukaryota</taxon>
        <taxon>Fungi</taxon>
        <taxon>Fungi incertae sedis</taxon>
        <taxon>Mucoromycota</taxon>
        <taxon>Glomeromycotina</taxon>
        <taxon>Glomeromycetes</taxon>
        <taxon>Glomerales</taxon>
        <taxon>Glomeraceae</taxon>
        <taxon>Rhizophagus</taxon>
    </lineage>
</organism>
<evidence type="ECO:0000313" key="3">
    <source>
        <dbReference type="Proteomes" id="UP000247702"/>
    </source>
</evidence>
<accession>A0A2Z6QQN6</accession>
<dbReference type="Gene3D" id="1.10.510.10">
    <property type="entry name" value="Transferase(Phosphotransferase) domain 1"/>
    <property type="match status" value="1"/>
</dbReference>
<proteinExistence type="predicted"/>
<dbReference type="GO" id="GO:0004672">
    <property type="term" value="F:protein kinase activity"/>
    <property type="evidence" value="ECO:0007669"/>
    <property type="project" value="InterPro"/>
</dbReference>
<dbReference type="InterPro" id="IPR052945">
    <property type="entry name" value="Mitotic_Regulator"/>
</dbReference>
<protein>
    <recommendedName>
        <fullName evidence="1">Protein kinase domain-containing protein</fullName>
    </recommendedName>
</protein>
<dbReference type="PANTHER" id="PTHR43628">
    <property type="entry name" value="ACTIVATOR OF C KINASE PROTEIN 1-RELATED"/>
    <property type="match status" value="1"/>
</dbReference>
<dbReference type="PRINTS" id="PR00109">
    <property type="entry name" value="TYRKINASE"/>
</dbReference>
<dbReference type="InterPro" id="IPR006597">
    <property type="entry name" value="Sel1-like"/>
</dbReference>
<dbReference type="PANTHER" id="PTHR43628:SF1">
    <property type="entry name" value="CHITIN SYNTHASE REGULATORY FACTOR 2-RELATED"/>
    <property type="match status" value="1"/>
</dbReference>
<dbReference type="Proteomes" id="UP000247702">
    <property type="component" value="Unassembled WGS sequence"/>
</dbReference>
<dbReference type="Pfam" id="PF08238">
    <property type="entry name" value="Sel1"/>
    <property type="match status" value="18"/>
</dbReference>
<dbReference type="STRING" id="94130.A0A2Z6QQN6"/>
<evidence type="ECO:0000313" key="2">
    <source>
        <dbReference type="EMBL" id="GBB83168.1"/>
    </source>
</evidence>
<name>A0A2Z6QQN6_9GLOM</name>
<dbReference type="EMBL" id="BEXD01000001">
    <property type="protein sequence ID" value="GBB83168.1"/>
    <property type="molecule type" value="Genomic_DNA"/>
</dbReference>